<gene>
    <name evidence="1" type="ORF">GCM10007876_23910</name>
</gene>
<accession>A0AA37S9L5</accession>
<sequence>MVSLGWKFPALVITLLLSSWQLRAELQPFPYSKIQHQQTQQIPDYRLILSPVTKVNGRLHVEKSRRLNANMVRALYRLEDDFELSEAWSFYQMQLQRQNAEVWFQCHGRDCGVSALWANDIFGQAQLGGLESSQHYGVYHWRSSERSHIVVLYGIIRANKRNYLMVDQLTASVDQVADGPVVKKSDLPERGQAPILIPVSLNASERLVMTSTARTQVATISRKLLAMRPERVFFVGHYSTDEGIDTEIDKSEQLARQLKDYVMSTVSGLRMDVYGVGPLSPTHPDAKSLEQWVEIFVEN</sequence>
<dbReference type="RefSeq" id="WP_284381698.1">
    <property type="nucleotide sequence ID" value="NZ_BSNM01000014.1"/>
</dbReference>
<evidence type="ECO:0000313" key="1">
    <source>
        <dbReference type="EMBL" id="GLQ31912.1"/>
    </source>
</evidence>
<evidence type="ECO:0000313" key="2">
    <source>
        <dbReference type="Proteomes" id="UP001161389"/>
    </source>
</evidence>
<comment type="caution">
    <text evidence="1">The sequence shown here is derived from an EMBL/GenBank/DDBJ whole genome shotgun (WGS) entry which is preliminary data.</text>
</comment>
<keyword evidence="2" id="KW-1185">Reference proteome</keyword>
<dbReference type="InterPro" id="IPR032608">
    <property type="entry name" value="DUF4892"/>
</dbReference>
<dbReference type="Proteomes" id="UP001161389">
    <property type="component" value="Unassembled WGS sequence"/>
</dbReference>
<organism evidence="1 2">
    <name type="scientific">Litoribrevibacter albus</name>
    <dbReference type="NCBI Taxonomy" id="1473156"/>
    <lineage>
        <taxon>Bacteria</taxon>
        <taxon>Pseudomonadati</taxon>
        <taxon>Pseudomonadota</taxon>
        <taxon>Gammaproteobacteria</taxon>
        <taxon>Oceanospirillales</taxon>
        <taxon>Oceanospirillaceae</taxon>
        <taxon>Litoribrevibacter</taxon>
    </lineage>
</organism>
<protein>
    <recommendedName>
        <fullName evidence="3">DUF4892 domain-containing protein</fullName>
    </recommendedName>
</protein>
<reference evidence="1" key="1">
    <citation type="journal article" date="2014" name="Int. J. Syst. Evol. Microbiol.">
        <title>Complete genome sequence of Corynebacterium casei LMG S-19264T (=DSM 44701T), isolated from a smear-ripened cheese.</title>
        <authorList>
            <consortium name="US DOE Joint Genome Institute (JGI-PGF)"/>
            <person name="Walter F."/>
            <person name="Albersmeier A."/>
            <person name="Kalinowski J."/>
            <person name="Ruckert C."/>
        </authorList>
    </citation>
    <scope>NUCLEOTIDE SEQUENCE</scope>
    <source>
        <strain evidence="1">NBRC 110071</strain>
    </source>
</reference>
<evidence type="ECO:0008006" key="3">
    <source>
        <dbReference type="Google" id="ProtNLM"/>
    </source>
</evidence>
<dbReference type="AlphaFoldDB" id="A0AA37S9L5"/>
<reference evidence="1" key="2">
    <citation type="submission" date="2023-01" db="EMBL/GenBank/DDBJ databases">
        <title>Draft genome sequence of Litoribrevibacter albus strain NBRC 110071.</title>
        <authorList>
            <person name="Sun Q."/>
            <person name="Mori K."/>
        </authorList>
    </citation>
    <scope>NUCLEOTIDE SEQUENCE</scope>
    <source>
        <strain evidence="1">NBRC 110071</strain>
    </source>
</reference>
<name>A0AA37S9L5_9GAMM</name>
<proteinExistence type="predicted"/>
<dbReference type="Pfam" id="PF16234">
    <property type="entry name" value="DUF4892"/>
    <property type="match status" value="1"/>
</dbReference>
<dbReference type="EMBL" id="BSNM01000014">
    <property type="protein sequence ID" value="GLQ31912.1"/>
    <property type="molecule type" value="Genomic_DNA"/>
</dbReference>